<evidence type="ECO:0000313" key="2">
    <source>
        <dbReference type="EMBL" id="SFE76715.1"/>
    </source>
</evidence>
<dbReference type="GO" id="GO:0043683">
    <property type="term" value="P:type IV pilus assembly"/>
    <property type="evidence" value="ECO:0007669"/>
    <property type="project" value="InterPro"/>
</dbReference>
<evidence type="ECO:0000313" key="3">
    <source>
        <dbReference type="Proteomes" id="UP000199477"/>
    </source>
</evidence>
<dbReference type="RefSeq" id="WP_026635187.1">
    <property type="nucleotide sequence ID" value="NZ_FONH01000004.1"/>
</dbReference>
<proteinExistence type="predicted"/>
<dbReference type="InterPro" id="IPR045584">
    <property type="entry name" value="Pilin-like"/>
</dbReference>
<accession>A0A1I2D870</accession>
<name>A0A1I2D870_9GAMM</name>
<dbReference type="PANTHER" id="PTHR30093">
    <property type="entry name" value="GENERAL SECRETION PATHWAY PROTEIN G"/>
    <property type="match status" value="1"/>
</dbReference>
<dbReference type="PROSITE" id="PS00409">
    <property type="entry name" value="PROKAR_NTER_METHYL"/>
    <property type="match status" value="1"/>
</dbReference>
<protein>
    <submittedName>
        <fullName evidence="2">Type IV pilus assembly protein PilE</fullName>
    </submittedName>
</protein>
<dbReference type="SUPFAM" id="SSF54523">
    <property type="entry name" value="Pili subunits"/>
    <property type="match status" value="1"/>
</dbReference>
<organism evidence="2 3">
    <name type="scientific">Dyella marensis</name>
    <dbReference type="NCBI Taxonomy" id="500610"/>
    <lineage>
        <taxon>Bacteria</taxon>
        <taxon>Pseudomonadati</taxon>
        <taxon>Pseudomonadota</taxon>
        <taxon>Gammaproteobacteria</taxon>
        <taxon>Lysobacterales</taxon>
        <taxon>Rhodanobacteraceae</taxon>
        <taxon>Dyella</taxon>
    </lineage>
</organism>
<dbReference type="STRING" id="500610.SAMN02799615_01603"/>
<dbReference type="Proteomes" id="UP000199477">
    <property type="component" value="Unassembled WGS sequence"/>
</dbReference>
<dbReference type="NCBIfam" id="TIGR02532">
    <property type="entry name" value="IV_pilin_GFxxxE"/>
    <property type="match status" value="1"/>
</dbReference>
<dbReference type="Pfam" id="PF07963">
    <property type="entry name" value="N_methyl"/>
    <property type="match status" value="1"/>
</dbReference>
<keyword evidence="3" id="KW-1185">Reference proteome</keyword>
<evidence type="ECO:0000256" key="1">
    <source>
        <dbReference type="SAM" id="Phobius"/>
    </source>
</evidence>
<keyword evidence="1" id="KW-0812">Transmembrane</keyword>
<feature type="transmembrane region" description="Helical" evidence="1">
    <location>
        <begin position="20"/>
        <end position="39"/>
    </location>
</feature>
<gene>
    <name evidence="2" type="ORF">SAMN02799615_01603</name>
</gene>
<dbReference type="InterPro" id="IPR031982">
    <property type="entry name" value="PilE-like"/>
</dbReference>
<dbReference type="Pfam" id="PF16732">
    <property type="entry name" value="ComP_DUS"/>
    <property type="match status" value="1"/>
</dbReference>
<dbReference type="PANTHER" id="PTHR30093:SF47">
    <property type="entry name" value="TYPE IV PILUS NON-CORE MINOR PILIN PILE"/>
    <property type="match status" value="1"/>
</dbReference>
<reference evidence="3" key="1">
    <citation type="submission" date="2016-10" db="EMBL/GenBank/DDBJ databases">
        <authorList>
            <person name="Varghese N."/>
            <person name="Submissions S."/>
        </authorList>
    </citation>
    <scope>NUCLEOTIDE SEQUENCE [LARGE SCALE GENOMIC DNA]</scope>
    <source>
        <strain evidence="3">UNC178MFTsu3.1</strain>
    </source>
</reference>
<dbReference type="AlphaFoldDB" id="A0A1I2D870"/>
<keyword evidence="1" id="KW-1133">Transmembrane helix</keyword>
<dbReference type="Gene3D" id="3.30.700.10">
    <property type="entry name" value="Glycoprotein, Type 4 Pilin"/>
    <property type="match status" value="1"/>
</dbReference>
<sequence length="143" mass="15147">MIKTMRLLDRDARGFTLIELMVVVAIIAILAAFAVPNYLRYGLRARRADGQNVLLRVASAQERFYSTNNRYGSLSDIGFGSGNTSEKGYYTVAVTPATPGTTFTATATPVAGGPQAKDDCKALNITNAGAKGSTGTTTNGTCW</sequence>
<dbReference type="InterPro" id="IPR012902">
    <property type="entry name" value="N_methyl_site"/>
</dbReference>
<dbReference type="EMBL" id="FONH01000004">
    <property type="protein sequence ID" value="SFE76715.1"/>
    <property type="molecule type" value="Genomic_DNA"/>
</dbReference>
<keyword evidence="1" id="KW-0472">Membrane</keyword>